<name>A0A0M8MUQ0_ESCWE</name>
<feature type="chain" id="PRO_5005818873" description="Extracellular membrane protein CFEM domain-containing protein" evidence="1">
    <location>
        <begin position="18"/>
        <end position="82"/>
    </location>
</feature>
<dbReference type="Proteomes" id="UP000053831">
    <property type="component" value="Unassembled WGS sequence"/>
</dbReference>
<evidence type="ECO:0000313" key="3">
    <source>
        <dbReference type="Proteomes" id="UP000053831"/>
    </source>
</evidence>
<gene>
    <name evidence="2" type="ORF">ESCO_000612</name>
</gene>
<sequence length="82" mass="8813">MHPSFLALLALVVGSLAHDACISACRPLHEACCRDQGAPECHLFGSCDFEVTPSADPAACAARAQSDCEFPFRLPEYWACVD</sequence>
<evidence type="ECO:0000256" key="1">
    <source>
        <dbReference type="SAM" id="SignalP"/>
    </source>
</evidence>
<comment type="caution">
    <text evidence="2">The sequence shown here is derived from an EMBL/GenBank/DDBJ whole genome shotgun (WGS) entry which is preliminary data.</text>
</comment>
<dbReference type="AlphaFoldDB" id="A0A0M8MUQ0"/>
<reference evidence="2 3" key="1">
    <citation type="submission" date="2015-07" db="EMBL/GenBank/DDBJ databases">
        <title>The genome of the fungus Escovopsis weberi, a specialized disease agent of ant agriculture.</title>
        <authorList>
            <person name="de Man T.J."/>
            <person name="Stajich J.E."/>
            <person name="Kubicek C.P."/>
            <person name="Chenthamara K."/>
            <person name="Atanasova L."/>
            <person name="Druzhinina I.S."/>
            <person name="Birnbaum S."/>
            <person name="Barribeau S.M."/>
            <person name="Teiling C."/>
            <person name="Suen G."/>
            <person name="Currie C."/>
            <person name="Gerardo N.M."/>
        </authorList>
    </citation>
    <scope>NUCLEOTIDE SEQUENCE [LARGE SCALE GENOMIC DNA]</scope>
</reference>
<keyword evidence="1" id="KW-0732">Signal</keyword>
<accession>A0A0M8MUQ0</accession>
<keyword evidence="3" id="KW-1185">Reference proteome</keyword>
<dbReference type="EMBL" id="LGSR01000020">
    <property type="protein sequence ID" value="KOS18928.1"/>
    <property type="molecule type" value="Genomic_DNA"/>
</dbReference>
<proteinExistence type="predicted"/>
<evidence type="ECO:0000313" key="2">
    <source>
        <dbReference type="EMBL" id="KOS18928.1"/>
    </source>
</evidence>
<evidence type="ECO:0008006" key="4">
    <source>
        <dbReference type="Google" id="ProtNLM"/>
    </source>
</evidence>
<organism evidence="2 3">
    <name type="scientific">Escovopsis weberi</name>
    <dbReference type="NCBI Taxonomy" id="150374"/>
    <lineage>
        <taxon>Eukaryota</taxon>
        <taxon>Fungi</taxon>
        <taxon>Dikarya</taxon>
        <taxon>Ascomycota</taxon>
        <taxon>Pezizomycotina</taxon>
        <taxon>Sordariomycetes</taxon>
        <taxon>Hypocreomycetidae</taxon>
        <taxon>Hypocreales</taxon>
        <taxon>Hypocreaceae</taxon>
        <taxon>Escovopsis</taxon>
    </lineage>
</organism>
<protein>
    <recommendedName>
        <fullName evidence="4">Extracellular membrane protein CFEM domain-containing protein</fullName>
    </recommendedName>
</protein>
<feature type="signal peptide" evidence="1">
    <location>
        <begin position="1"/>
        <end position="17"/>
    </location>
</feature>